<protein>
    <recommendedName>
        <fullName evidence="5">ABC-type quaternary amine transporter</fullName>
        <ecNumber evidence="5">7.6.2.9</ecNumber>
    </recommendedName>
</protein>
<feature type="domain" description="CBS" evidence="9">
    <location>
        <begin position="338"/>
        <end position="398"/>
    </location>
</feature>
<dbReference type="FunFam" id="3.40.50.300:FF:000425">
    <property type="entry name" value="Probable ABC transporter, ATP-binding subunit"/>
    <property type="match status" value="1"/>
</dbReference>
<evidence type="ECO:0000259" key="9">
    <source>
        <dbReference type="PROSITE" id="PS51371"/>
    </source>
</evidence>
<keyword evidence="2" id="KW-0813">Transport</keyword>
<dbReference type="Pfam" id="PF00005">
    <property type="entry name" value="ABC_tran"/>
    <property type="match status" value="1"/>
</dbReference>
<evidence type="ECO:0000256" key="6">
    <source>
        <dbReference type="PROSITE-ProRule" id="PRU00703"/>
    </source>
</evidence>
<dbReference type="EC" id="7.6.2.9" evidence="5"/>
<dbReference type="InterPro" id="IPR046342">
    <property type="entry name" value="CBS_dom_sf"/>
</dbReference>
<evidence type="ECO:0000313" key="11">
    <source>
        <dbReference type="Proteomes" id="UP000027986"/>
    </source>
</evidence>
<dbReference type="GeneID" id="41842079"/>
<dbReference type="InterPro" id="IPR000644">
    <property type="entry name" value="CBS_dom"/>
</dbReference>
<evidence type="ECO:0000313" key="10">
    <source>
        <dbReference type="EMBL" id="AIF41789.1"/>
    </source>
</evidence>
<dbReference type="EMBL" id="CP008889">
    <property type="protein sequence ID" value="AIF41789.1"/>
    <property type="molecule type" value="Genomic_DNA"/>
</dbReference>
<evidence type="ECO:0000256" key="1">
    <source>
        <dbReference type="ARBA" id="ARBA00005417"/>
    </source>
</evidence>
<dbReference type="GO" id="GO:0015418">
    <property type="term" value="F:ABC-type quaternary ammonium compound transporting activity"/>
    <property type="evidence" value="ECO:0007669"/>
    <property type="project" value="UniProtKB-EC"/>
</dbReference>
<dbReference type="Gene3D" id="3.40.50.300">
    <property type="entry name" value="P-loop containing nucleotide triphosphate hydrolases"/>
    <property type="match status" value="1"/>
</dbReference>
<evidence type="ECO:0000256" key="4">
    <source>
        <dbReference type="ARBA" id="ARBA00022840"/>
    </source>
</evidence>
<dbReference type="OrthoDB" id="9802264at2"/>
<dbReference type="HOGENOM" id="CLU_000604_1_5_11"/>
<dbReference type="InterPro" id="IPR017871">
    <property type="entry name" value="ABC_transporter-like_CS"/>
</dbReference>
<dbReference type="GO" id="GO:0005524">
    <property type="term" value="F:ATP binding"/>
    <property type="evidence" value="ECO:0007669"/>
    <property type="project" value="UniProtKB-KW"/>
</dbReference>
<dbReference type="KEGG" id="dni:HX89_13660"/>
<dbReference type="InterPro" id="IPR003439">
    <property type="entry name" value="ABC_transporter-like_ATP-bd"/>
</dbReference>
<dbReference type="SMART" id="SM00382">
    <property type="entry name" value="AAA"/>
    <property type="match status" value="1"/>
</dbReference>
<dbReference type="AlphaFoldDB" id="A0A075JIL3"/>
<dbReference type="SUPFAM" id="SSF54631">
    <property type="entry name" value="CBS-domain pair"/>
    <property type="match status" value="1"/>
</dbReference>
<evidence type="ECO:0000256" key="3">
    <source>
        <dbReference type="ARBA" id="ARBA00022741"/>
    </source>
</evidence>
<dbReference type="PROSITE" id="PS50893">
    <property type="entry name" value="ABC_TRANSPORTER_2"/>
    <property type="match status" value="1"/>
</dbReference>
<dbReference type="Pfam" id="PF00571">
    <property type="entry name" value="CBS"/>
    <property type="match status" value="1"/>
</dbReference>
<dbReference type="GO" id="GO:0016887">
    <property type="term" value="F:ATP hydrolysis activity"/>
    <property type="evidence" value="ECO:0007669"/>
    <property type="project" value="InterPro"/>
</dbReference>
<dbReference type="InterPro" id="IPR003593">
    <property type="entry name" value="AAA+_ATPase"/>
</dbReference>
<dbReference type="PANTHER" id="PTHR43117">
    <property type="entry name" value="OSMOPROTECTANT IMPORT ATP-BINDING PROTEIN OSMV"/>
    <property type="match status" value="1"/>
</dbReference>
<reference evidence="10 11" key="1">
    <citation type="submission" date="2014-07" db="EMBL/GenBank/DDBJ databases">
        <title>Genome Sequencing of Dermacoccus nishinomiyaensis.</title>
        <authorList>
            <person name="Hong K.W."/>
            <person name="Chan K.G."/>
        </authorList>
    </citation>
    <scope>NUCLEOTIDE SEQUENCE [LARGE SCALE GENOMIC DNA]</scope>
    <source>
        <strain evidence="10 11">M25</strain>
    </source>
</reference>
<keyword evidence="4" id="KW-0067">ATP-binding</keyword>
<dbReference type="eggNOG" id="COG1125">
    <property type="taxonomic scope" value="Bacteria"/>
</dbReference>
<dbReference type="PROSITE" id="PS51371">
    <property type="entry name" value="CBS"/>
    <property type="match status" value="1"/>
</dbReference>
<evidence type="ECO:0000259" key="8">
    <source>
        <dbReference type="PROSITE" id="PS50893"/>
    </source>
</evidence>
<dbReference type="RefSeq" id="WP_038569782.1">
    <property type="nucleotide sequence ID" value="NZ_CP008889.1"/>
</dbReference>
<accession>A0A075JIL3</accession>
<keyword evidence="6" id="KW-0129">CBS domain</keyword>
<dbReference type="InterPro" id="IPR027417">
    <property type="entry name" value="P-loop_NTPase"/>
</dbReference>
<dbReference type="SUPFAM" id="SSF52540">
    <property type="entry name" value="P-loop containing nucleoside triphosphate hydrolases"/>
    <property type="match status" value="1"/>
</dbReference>
<evidence type="ECO:0000256" key="2">
    <source>
        <dbReference type="ARBA" id="ARBA00022448"/>
    </source>
</evidence>
<proteinExistence type="inferred from homology"/>
<name>A0A075JIL3_9MICO</name>
<dbReference type="PROSITE" id="PS00211">
    <property type="entry name" value="ABC_TRANSPORTER_1"/>
    <property type="match status" value="1"/>
</dbReference>
<keyword evidence="3" id="KW-0547">Nucleotide-binding</keyword>
<dbReference type="PANTHER" id="PTHR43117:SF4">
    <property type="entry name" value="OSMOPROTECTANT IMPORT ATP-BINDING PROTEIN OSMV"/>
    <property type="match status" value="1"/>
</dbReference>
<comment type="similarity">
    <text evidence="1">Belongs to the ABC transporter superfamily.</text>
</comment>
<evidence type="ECO:0000256" key="5">
    <source>
        <dbReference type="ARBA" id="ARBA00066388"/>
    </source>
</evidence>
<gene>
    <name evidence="10" type="ORF">HX89_13660</name>
</gene>
<feature type="region of interest" description="Disordered" evidence="7">
    <location>
        <begin position="403"/>
        <end position="434"/>
    </location>
</feature>
<evidence type="ECO:0000256" key="7">
    <source>
        <dbReference type="SAM" id="MobiDB-lite"/>
    </source>
</evidence>
<feature type="compositionally biased region" description="Low complexity" evidence="7">
    <location>
        <begin position="410"/>
        <end position="422"/>
    </location>
</feature>
<dbReference type="Proteomes" id="UP000027986">
    <property type="component" value="Chromosome"/>
</dbReference>
<organism evidence="10 11">
    <name type="scientific">Dermacoccus nishinomiyaensis</name>
    <dbReference type="NCBI Taxonomy" id="1274"/>
    <lineage>
        <taxon>Bacteria</taxon>
        <taxon>Bacillati</taxon>
        <taxon>Actinomycetota</taxon>
        <taxon>Actinomycetes</taxon>
        <taxon>Micrococcales</taxon>
        <taxon>Dermacoccaceae</taxon>
        <taxon>Dermacoccus</taxon>
    </lineage>
</organism>
<keyword evidence="11" id="KW-1185">Reference proteome</keyword>
<sequence length="434" mass="46722">MPDLFRTDHDAPVTETVNEQPASHDVTGAEIVFDDVVKKYPGQAKAAVGGLSLTVPAGEMVMFVGPSGCGKTTSLKMINRLINPTSGRITIDGDDVKNHKVDDLRRKIGYVIQGGSLFPHLTVADNVGVVPGLLKWDKKRIAARTDELLDMVGLDPARYRDRYPRELSGGQQQRVGVARGLAADPPVILMDEPFGAVDPITRQRLQDEMLSIQRQLSKTIICVTHDIDEALKLGDRILILSEGGRIEQYDTPENILAAPANEFVEDFVGSGSALKSLQLTRLDEIGATQLGTVTVGADASEAREAAQCGGSPNVVVLDERGRPVDFINVERMRGARVENRGVNLITVDSRATLNDALDAMLTSSHGAVVVTGGRGEYRGVASFQQVMEHIRQVQEQAAALSERVDGEADASSTVVANTSSTTDFDAQADEGEQR</sequence>
<feature type="domain" description="ABC transporter" evidence="8">
    <location>
        <begin position="31"/>
        <end position="268"/>
    </location>
</feature>